<proteinExistence type="predicted"/>
<keyword evidence="1" id="KW-0732">Signal</keyword>
<gene>
    <name evidence="2" type="ORF">BD311DRAFT_809582</name>
</gene>
<sequence>MHFTVIVGAAFAISAIIPTSVTTFPETIETAPVVSHRGRRRHCARCGGLLDHYHPHGPTFDGATTSATLTVVTDAPSQETVAGQPTTVTAH</sequence>
<feature type="signal peptide" evidence="1">
    <location>
        <begin position="1"/>
        <end position="23"/>
    </location>
</feature>
<reference evidence="2" key="1">
    <citation type="submission" date="2019-01" db="EMBL/GenBank/DDBJ databases">
        <title>Draft genome sequences of three monokaryotic isolates of the white-rot basidiomycete fungus Dichomitus squalens.</title>
        <authorList>
            <consortium name="DOE Joint Genome Institute"/>
            <person name="Lopez S.C."/>
            <person name="Andreopoulos B."/>
            <person name="Pangilinan J."/>
            <person name="Lipzen A."/>
            <person name="Riley R."/>
            <person name="Ahrendt S."/>
            <person name="Ng V."/>
            <person name="Barry K."/>
            <person name="Daum C."/>
            <person name="Grigoriev I.V."/>
            <person name="Hilden K.S."/>
            <person name="Makela M.R."/>
            <person name="de Vries R.P."/>
        </authorList>
    </citation>
    <scope>NUCLEOTIDE SEQUENCE [LARGE SCALE GENOMIC DNA]</scope>
    <source>
        <strain evidence="2">OM18370.1</strain>
    </source>
</reference>
<dbReference type="EMBL" id="ML143470">
    <property type="protein sequence ID" value="TBU24901.1"/>
    <property type="molecule type" value="Genomic_DNA"/>
</dbReference>
<feature type="chain" id="PRO_5020920522" description="Secreted protein" evidence="1">
    <location>
        <begin position="24"/>
        <end position="91"/>
    </location>
</feature>
<dbReference type="AlphaFoldDB" id="A0A4Q9MGD9"/>
<evidence type="ECO:0000313" key="2">
    <source>
        <dbReference type="EMBL" id="TBU24901.1"/>
    </source>
</evidence>
<organism evidence="2">
    <name type="scientific">Dichomitus squalens</name>
    <dbReference type="NCBI Taxonomy" id="114155"/>
    <lineage>
        <taxon>Eukaryota</taxon>
        <taxon>Fungi</taxon>
        <taxon>Dikarya</taxon>
        <taxon>Basidiomycota</taxon>
        <taxon>Agaricomycotina</taxon>
        <taxon>Agaricomycetes</taxon>
        <taxon>Polyporales</taxon>
        <taxon>Polyporaceae</taxon>
        <taxon>Dichomitus</taxon>
    </lineage>
</organism>
<evidence type="ECO:0000256" key="1">
    <source>
        <dbReference type="SAM" id="SignalP"/>
    </source>
</evidence>
<name>A0A4Q9MGD9_9APHY</name>
<accession>A0A4Q9MGD9</accession>
<evidence type="ECO:0008006" key="3">
    <source>
        <dbReference type="Google" id="ProtNLM"/>
    </source>
</evidence>
<dbReference type="Proteomes" id="UP000292957">
    <property type="component" value="Unassembled WGS sequence"/>
</dbReference>
<protein>
    <recommendedName>
        <fullName evidence="3">Secreted protein</fullName>
    </recommendedName>
</protein>